<protein>
    <submittedName>
        <fullName evidence="1">Uncharacterized protein</fullName>
    </submittedName>
</protein>
<evidence type="ECO:0000313" key="2">
    <source>
        <dbReference type="Proteomes" id="UP000313359"/>
    </source>
</evidence>
<organism evidence="1 2">
    <name type="scientific">Lentinus tigrinus ALCF2SS1-6</name>
    <dbReference type="NCBI Taxonomy" id="1328759"/>
    <lineage>
        <taxon>Eukaryota</taxon>
        <taxon>Fungi</taxon>
        <taxon>Dikarya</taxon>
        <taxon>Basidiomycota</taxon>
        <taxon>Agaricomycotina</taxon>
        <taxon>Agaricomycetes</taxon>
        <taxon>Polyporales</taxon>
        <taxon>Polyporaceae</taxon>
        <taxon>Lentinus</taxon>
    </lineage>
</organism>
<evidence type="ECO:0000313" key="1">
    <source>
        <dbReference type="EMBL" id="RPD62341.1"/>
    </source>
</evidence>
<dbReference type="AlphaFoldDB" id="A0A5C2SF98"/>
<dbReference type="OrthoDB" id="3267419at2759"/>
<dbReference type="Proteomes" id="UP000313359">
    <property type="component" value="Unassembled WGS sequence"/>
</dbReference>
<dbReference type="EMBL" id="ML122259">
    <property type="protein sequence ID" value="RPD62341.1"/>
    <property type="molecule type" value="Genomic_DNA"/>
</dbReference>
<keyword evidence="2" id="KW-1185">Reference proteome</keyword>
<reference evidence="1" key="1">
    <citation type="journal article" date="2018" name="Genome Biol. Evol.">
        <title>Genomics and development of Lentinus tigrinus, a white-rot wood-decaying mushroom with dimorphic fruiting bodies.</title>
        <authorList>
            <person name="Wu B."/>
            <person name="Xu Z."/>
            <person name="Knudson A."/>
            <person name="Carlson A."/>
            <person name="Chen N."/>
            <person name="Kovaka S."/>
            <person name="LaButti K."/>
            <person name="Lipzen A."/>
            <person name="Pennachio C."/>
            <person name="Riley R."/>
            <person name="Schakwitz W."/>
            <person name="Umezawa K."/>
            <person name="Ohm R.A."/>
            <person name="Grigoriev I.V."/>
            <person name="Nagy L.G."/>
            <person name="Gibbons J."/>
            <person name="Hibbett D."/>
        </authorList>
    </citation>
    <scope>NUCLEOTIDE SEQUENCE [LARGE SCALE GENOMIC DNA]</scope>
    <source>
        <strain evidence="1">ALCF2SS1-6</strain>
    </source>
</reference>
<name>A0A5C2SF98_9APHY</name>
<accession>A0A5C2SF98</accession>
<proteinExistence type="predicted"/>
<sequence length="293" mass="32074">MTDTRKLAAYSDFDYVCTSVKDILGTLPLLRHVSKTKLRQFSFDIAIVAFAMRCGYLFDAFGLRSKHTTLKDFLSEVLTKLRKTLPAFETVTLVYHNASDQLFFVSIPRFRACYKLDNGGLSESLLAWVAFVEVRGSSAKVCPPPAGLSSVFSAIAINIDTEGTPPIVITLPDDGDPPMGLMVAFAACILEFPVAYVPVTDGPEGGGFLSGVPLDVYEGVLIPYTAGTTQVHTDHETRILVKFSCPQTIGLQVPELSPKSLMARVAARFEERVATSRKFVVRHSVETLDRVAM</sequence>
<gene>
    <name evidence="1" type="ORF">L227DRAFT_573541</name>
</gene>